<reference evidence="2 3" key="1">
    <citation type="submission" date="2024-04" db="EMBL/GenBank/DDBJ databases">
        <title>Phyllosticta paracitricarpa is synonymous to the EU quarantine fungus P. citricarpa based on phylogenomic analyses.</title>
        <authorList>
            <consortium name="Lawrence Berkeley National Laboratory"/>
            <person name="Van Ingen-Buijs V.A."/>
            <person name="Van Westerhoven A.C."/>
            <person name="Haridas S."/>
            <person name="Skiadas P."/>
            <person name="Martin F."/>
            <person name="Groenewald J.Z."/>
            <person name="Crous P.W."/>
            <person name="Seidl M.F."/>
        </authorList>
    </citation>
    <scope>NUCLEOTIDE SEQUENCE [LARGE SCALE GENOMIC DNA]</scope>
    <source>
        <strain evidence="2 3">CBS 122670</strain>
    </source>
</reference>
<keyword evidence="1" id="KW-1133">Transmembrane helix</keyword>
<feature type="transmembrane region" description="Helical" evidence="1">
    <location>
        <begin position="110"/>
        <end position="129"/>
    </location>
</feature>
<sequence length="177" mass="19946">MPLFVIQVFWRGRLGFLSPLAYFLPLLLRVHSHLSIFFVFVSARPRETKAEEALETAQGQEGWPLCPFFVSFPFGFRLYSAVVFFFPLVLPPSRSAYSNSGIWMQPGGQVPLLLLIFFFFFLPWPESCVGERQQKSTKKADSISIAFSTPSATVKCFACDDTPCCSFSTQIFTAAVE</sequence>
<accession>A0ABR1MCJ5</accession>
<comment type="caution">
    <text evidence="2">The sequence shown here is derived from an EMBL/GenBank/DDBJ whole genome shotgun (WGS) entry which is preliminary data.</text>
</comment>
<proteinExistence type="predicted"/>
<feature type="transmembrane region" description="Helical" evidence="1">
    <location>
        <begin position="20"/>
        <end position="41"/>
    </location>
</feature>
<dbReference type="EMBL" id="JBBPDW010000016">
    <property type="protein sequence ID" value="KAK7545875.1"/>
    <property type="molecule type" value="Genomic_DNA"/>
</dbReference>
<keyword evidence="1" id="KW-0812">Transmembrane</keyword>
<keyword evidence="3" id="KW-1185">Reference proteome</keyword>
<gene>
    <name evidence="2" type="ORF">IWX46DRAFT_95035</name>
</gene>
<organism evidence="2 3">
    <name type="scientific">Phyllosticta citricarpa</name>
    <dbReference type="NCBI Taxonomy" id="55181"/>
    <lineage>
        <taxon>Eukaryota</taxon>
        <taxon>Fungi</taxon>
        <taxon>Dikarya</taxon>
        <taxon>Ascomycota</taxon>
        <taxon>Pezizomycotina</taxon>
        <taxon>Dothideomycetes</taxon>
        <taxon>Dothideomycetes incertae sedis</taxon>
        <taxon>Botryosphaeriales</taxon>
        <taxon>Phyllostictaceae</taxon>
        <taxon>Phyllosticta</taxon>
    </lineage>
</organism>
<feature type="transmembrane region" description="Helical" evidence="1">
    <location>
        <begin position="62"/>
        <end position="90"/>
    </location>
</feature>
<evidence type="ECO:0008006" key="4">
    <source>
        <dbReference type="Google" id="ProtNLM"/>
    </source>
</evidence>
<name>A0ABR1MCJ5_9PEZI</name>
<evidence type="ECO:0000313" key="3">
    <source>
        <dbReference type="Proteomes" id="UP001365128"/>
    </source>
</evidence>
<dbReference type="Proteomes" id="UP001365128">
    <property type="component" value="Unassembled WGS sequence"/>
</dbReference>
<protein>
    <recommendedName>
        <fullName evidence="4">Transmembrane protein</fullName>
    </recommendedName>
</protein>
<evidence type="ECO:0000256" key="1">
    <source>
        <dbReference type="SAM" id="Phobius"/>
    </source>
</evidence>
<keyword evidence="1" id="KW-0472">Membrane</keyword>
<evidence type="ECO:0000313" key="2">
    <source>
        <dbReference type="EMBL" id="KAK7545875.1"/>
    </source>
</evidence>